<dbReference type="RefSeq" id="WP_242513247.1">
    <property type="nucleotide sequence ID" value="NZ_NHSF01000023.1"/>
</dbReference>
<evidence type="ECO:0000256" key="4">
    <source>
        <dbReference type="ARBA" id="ARBA00023143"/>
    </source>
</evidence>
<dbReference type="AlphaFoldDB" id="A0AAJ0XEG3"/>
<feature type="domain" description="Flagellar basal body rod protein N-terminal" evidence="7">
    <location>
        <begin position="9"/>
        <end position="38"/>
    </location>
</feature>
<evidence type="ECO:0000256" key="3">
    <source>
        <dbReference type="ARBA" id="ARBA00014376"/>
    </source>
</evidence>
<keyword evidence="4 6" id="KW-0975">Bacterial flagellum</keyword>
<evidence type="ECO:0000256" key="2">
    <source>
        <dbReference type="ARBA" id="ARBA00009677"/>
    </source>
</evidence>
<keyword evidence="9" id="KW-1185">Reference proteome</keyword>
<comment type="similarity">
    <text evidence="2 6">Belongs to the flagella basal body rod proteins family.</text>
</comment>
<evidence type="ECO:0000313" key="8">
    <source>
        <dbReference type="EMBL" id="MBK5929774.1"/>
    </source>
</evidence>
<evidence type="ECO:0000256" key="6">
    <source>
        <dbReference type="PIRNR" id="PIRNR002889"/>
    </source>
</evidence>
<name>A0AAJ0XEG3_HALSE</name>
<comment type="caution">
    <text evidence="8">The sequence shown here is derived from an EMBL/GenBank/DDBJ whole genome shotgun (WGS) entry which is preliminary data.</text>
</comment>
<evidence type="ECO:0000256" key="1">
    <source>
        <dbReference type="ARBA" id="ARBA00004117"/>
    </source>
</evidence>
<dbReference type="NCBIfam" id="TIGR01396">
    <property type="entry name" value="FlgB"/>
    <property type="match status" value="1"/>
</dbReference>
<dbReference type="PROSITE" id="PS00588">
    <property type="entry name" value="FLAGELLA_BB_ROD"/>
    <property type="match status" value="1"/>
</dbReference>
<dbReference type="GO" id="GO:0030694">
    <property type="term" value="C:bacterial-type flagellum basal body, rod"/>
    <property type="evidence" value="ECO:0007669"/>
    <property type="project" value="InterPro"/>
</dbReference>
<dbReference type="EMBL" id="NHSF01000023">
    <property type="protein sequence ID" value="MBK5929774.1"/>
    <property type="molecule type" value="Genomic_DNA"/>
</dbReference>
<dbReference type="GO" id="GO:0071973">
    <property type="term" value="P:bacterial-type flagellum-dependent cell motility"/>
    <property type="evidence" value="ECO:0007669"/>
    <property type="project" value="InterPro"/>
</dbReference>
<dbReference type="PANTHER" id="PTHR30435">
    <property type="entry name" value="FLAGELLAR PROTEIN"/>
    <property type="match status" value="1"/>
</dbReference>
<dbReference type="Pfam" id="PF00460">
    <property type="entry name" value="Flg_bb_rod"/>
    <property type="match status" value="1"/>
</dbReference>
<evidence type="ECO:0000256" key="5">
    <source>
        <dbReference type="ARBA" id="ARBA00024934"/>
    </source>
</evidence>
<accession>A0AAJ0XEG3</accession>
<evidence type="ECO:0000313" key="9">
    <source>
        <dbReference type="Proteomes" id="UP001296967"/>
    </source>
</evidence>
<reference evidence="8" key="2">
    <citation type="journal article" date="2020" name="Microorganisms">
        <title>Osmotic Adaptation and Compatible Solute Biosynthesis of Phototrophic Bacteria as Revealed from Genome Analyses.</title>
        <authorList>
            <person name="Imhoff J.F."/>
            <person name="Rahn T."/>
            <person name="Kunzel S."/>
            <person name="Keller A."/>
            <person name="Neulinger S.C."/>
        </authorList>
    </citation>
    <scope>NUCLEOTIDE SEQUENCE</scope>
    <source>
        <strain evidence="8">DSM 4395</strain>
    </source>
</reference>
<dbReference type="InterPro" id="IPR019776">
    <property type="entry name" value="Flagellar_basal_body_rod_CS"/>
</dbReference>
<dbReference type="PANTHER" id="PTHR30435:SF12">
    <property type="entry name" value="FLAGELLAR BASAL BODY ROD PROTEIN FLGB"/>
    <property type="match status" value="1"/>
</dbReference>
<comment type="subcellular location">
    <subcellularLocation>
        <location evidence="1 6">Bacterial flagellum basal body</location>
    </subcellularLocation>
</comment>
<dbReference type="InterPro" id="IPR006300">
    <property type="entry name" value="FlgB"/>
</dbReference>
<dbReference type="PIRSF" id="PIRSF002889">
    <property type="entry name" value="Rod_FlgB"/>
    <property type="match status" value="1"/>
</dbReference>
<dbReference type="Proteomes" id="UP001296967">
    <property type="component" value="Unassembled WGS sequence"/>
</dbReference>
<comment type="function">
    <text evidence="5 6">Structural component of flagellum, the bacterial motility apparatus. Part of the rod structure of flagellar basal body.</text>
</comment>
<gene>
    <name evidence="8" type="ORF">CCR82_04300</name>
</gene>
<dbReference type="InterPro" id="IPR001444">
    <property type="entry name" value="Flag_bb_rod_N"/>
</dbReference>
<protein>
    <recommendedName>
        <fullName evidence="3 6">Flagellar basal body rod protein FlgB</fullName>
    </recommendedName>
</protein>
<reference evidence="8" key="1">
    <citation type="submission" date="2017-05" db="EMBL/GenBank/DDBJ databases">
        <authorList>
            <person name="Imhoff J.F."/>
            <person name="Rahn T."/>
            <person name="Kuenzel S."/>
            <person name="Neulinger S.C."/>
        </authorList>
    </citation>
    <scope>NUCLEOTIDE SEQUENCE</scope>
    <source>
        <strain evidence="8">DSM 4395</strain>
    </source>
</reference>
<organism evidence="8 9">
    <name type="scientific">Halochromatium salexigens</name>
    <name type="common">Chromatium salexigens</name>
    <dbReference type="NCBI Taxonomy" id="49447"/>
    <lineage>
        <taxon>Bacteria</taxon>
        <taxon>Pseudomonadati</taxon>
        <taxon>Pseudomonadota</taxon>
        <taxon>Gammaproteobacteria</taxon>
        <taxon>Chromatiales</taxon>
        <taxon>Chromatiaceae</taxon>
        <taxon>Halochromatium</taxon>
    </lineage>
</organism>
<proteinExistence type="inferred from homology"/>
<comment type="subunit">
    <text evidence="6">The basal body constitutes a major portion of the flagellar organelle and consists of a number of rings mounted on a central rod.</text>
</comment>
<evidence type="ECO:0000259" key="7">
    <source>
        <dbReference type="Pfam" id="PF00460"/>
    </source>
</evidence>
<sequence>MIDQLANALNFSQQALALRQERHEVLASNIANADTPNYLARDFDFGSELEKALERGRRERTEGLALQRTSVRHIPGQGPPLRSPLDESLLYRMPAQPSLDGNTVEMEQERTQFLDNAMRYQVGLNLTTGRIQGLKGAMQPE</sequence>